<feature type="compositionally biased region" description="Polar residues" evidence="1">
    <location>
        <begin position="1"/>
        <end position="23"/>
    </location>
</feature>
<proteinExistence type="predicted"/>
<evidence type="ECO:0000313" key="2">
    <source>
        <dbReference type="EMBL" id="CAF4262677.1"/>
    </source>
</evidence>
<evidence type="ECO:0000256" key="1">
    <source>
        <dbReference type="SAM" id="MobiDB-lite"/>
    </source>
</evidence>
<sequence>MNNQNSISKPTVIKQPSPTLSTRQKNKMIDNDNRQQKTNEGNNNHNSNETTPTVDSPSTTSNEK</sequence>
<feature type="compositionally biased region" description="Basic and acidic residues" evidence="1">
    <location>
        <begin position="27"/>
        <end position="37"/>
    </location>
</feature>
<feature type="non-terminal residue" evidence="2">
    <location>
        <position position="64"/>
    </location>
</feature>
<reference evidence="2" key="1">
    <citation type="submission" date="2021-02" db="EMBL/GenBank/DDBJ databases">
        <authorList>
            <person name="Nowell W R."/>
        </authorList>
    </citation>
    <scope>NUCLEOTIDE SEQUENCE</scope>
</reference>
<name>A0A820FII9_9BILA</name>
<protein>
    <submittedName>
        <fullName evidence="2">Uncharacterized protein</fullName>
    </submittedName>
</protein>
<evidence type="ECO:0000313" key="3">
    <source>
        <dbReference type="Proteomes" id="UP000663836"/>
    </source>
</evidence>
<dbReference type="EMBL" id="CAJOBD010025175">
    <property type="protein sequence ID" value="CAF4262677.1"/>
    <property type="molecule type" value="Genomic_DNA"/>
</dbReference>
<feature type="region of interest" description="Disordered" evidence="1">
    <location>
        <begin position="1"/>
        <end position="64"/>
    </location>
</feature>
<gene>
    <name evidence="2" type="ORF">JBS370_LOCUS39130</name>
</gene>
<comment type="caution">
    <text evidence="2">The sequence shown here is derived from an EMBL/GenBank/DDBJ whole genome shotgun (WGS) entry which is preliminary data.</text>
</comment>
<organism evidence="2 3">
    <name type="scientific">Rotaria sordida</name>
    <dbReference type="NCBI Taxonomy" id="392033"/>
    <lineage>
        <taxon>Eukaryota</taxon>
        <taxon>Metazoa</taxon>
        <taxon>Spiralia</taxon>
        <taxon>Gnathifera</taxon>
        <taxon>Rotifera</taxon>
        <taxon>Eurotatoria</taxon>
        <taxon>Bdelloidea</taxon>
        <taxon>Philodinida</taxon>
        <taxon>Philodinidae</taxon>
        <taxon>Rotaria</taxon>
    </lineage>
</organism>
<accession>A0A820FII9</accession>
<feature type="compositionally biased region" description="Low complexity" evidence="1">
    <location>
        <begin position="38"/>
        <end position="64"/>
    </location>
</feature>
<dbReference type="Proteomes" id="UP000663836">
    <property type="component" value="Unassembled WGS sequence"/>
</dbReference>
<dbReference type="AlphaFoldDB" id="A0A820FII9"/>